<keyword evidence="3" id="KW-1185">Reference proteome</keyword>
<protein>
    <submittedName>
        <fullName evidence="2">Uncharacterized protein</fullName>
    </submittedName>
</protein>
<keyword evidence="1" id="KW-0812">Transmembrane</keyword>
<accession>A0A6M8BKD7</accession>
<dbReference type="KEGG" id="theu:HPC62_16140"/>
<dbReference type="AlphaFoldDB" id="A0A6M8BKD7"/>
<sequence>MMLAIAERMVYGGWGMAAIASGIVVVAGAALTGGVVVTGFAFGAALGLIAPRQ</sequence>
<keyword evidence="1" id="KW-1133">Transmembrane helix</keyword>
<evidence type="ECO:0000313" key="2">
    <source>
        <dbReference type="EMBL" id="QKD83523.1"/>
    </source>
</evidence>
<evidence type="ECO:0000256" key="1">
    <source>
        <dbReference type="SAM" id="Phobius"/>
    </source>
</evidence>
<proteinExistence type="predicted"/>
<reference evidence="2 3" key="1">
    <citation type="submission" date="2020-05" db="EMBL/GenBank/DDBJ databases">
        <title>Complete genome sequence of of a novel Thermoleptolyngbya strain isolated from hot springs of Ganzi, Sichuan China.</title>
        <authorList>
            <person name="Tang J."/>
            <person name="Daroch M."/>
            <person name="Li L."/>
            <person name="Waleron K."/>
            <person name="Waleron M."/>
            <person name="Waleron M."/>
        </authorList>
    </citation>
    <scope>NUCLEOTIDE SEQUENCE [LARGE SCALE GENOMIC DNA]</scope>
    <source>
        <strain evidence="2 3">PKUAC-SCTA183</strain>
    </source>
</reference>
<dbReference type="EMBL" id="CP053661">
    <property type="protein sequence ID" value="QKD83523.1"/>
    <property type="molecule type" value="Genomic_DNA"/>
</dbReference>
<name>A0A6M8BKD7_9CYAN</name>
<organism evidence="2 3">
    <name type="scientific">Thermoleptolyngbya sichuanensis A183</name>
    <dbReference type="NCBI Taxonomy" id="2737172"/>
    <lineage>
        <taxon>Bacteria</taxon>
        <taxon>Bacillati</taxon>
        <taxon>Cyanobacteriota</taxon>
        <taxon>Cyanophyceae</taxon>
        <taxon>Oculatellales</taxon>
        <taxon>Oculatellaceae</taxon>
        <taxon>Thermoleptolyngbya</taxon>
        <taxon>Thermoleptolyngbya sichuanensis</taxon>
    </lineage>
</organism>
<feature type="transmembrane region" description="Helical" evidence="1">
    <location>
        <begin position="16"/>
        <end position="49"/>
    </location>
</feature>
<dbReference type="Proteomes" id="UP000505210">
    <property type="component" value="Chromosome"/>
</dbReference>
<evidence type="ECO:0000313" key="3">
    <source>
        <dbReference type="Proteomes" id="UP000505210"/>
    </source>
</evidence>
<gene>
    <name evidence="2" type="ORF">HPC62_16140</name>
</gene>
<dbReference type="RefSeq" id="WP_172357332.1">
    <property type="nucleotide sequence ID" value="NZ_CP053661.1"/>
</dbReference>
<keyword evidence="1" id="KW-0472">Membrane</keyword>